<feature type="transmembrane region" description="Helical" evidence="7">
    <location>
        <begin position="122"/>
        <end position="142"/>
    </location>
</feature>
<keyword evidence="2" id="KW-0813">Transport</keyword>
<protein>
    <recommendedName>
        <fullName evidence="8">RCK C-terminal domain-containing protein</fullName>
    </recommendedName>
</protein>
<dbReference type="InterPro" id="IPR036721">
    <property type="entry name" value="RCK_C_sf"/>
</dbReference>
<evidence type="ECO:0000256" key="6">
    <source>
        <dbReference type="ARBA" id="ARBA00023136"/>
    </source>
</evidence>
<dbReference type="PANTHER" id="PTHR43652:SF2">
    <property type="entry name" value="BASIC AMINO ACID ANTIPORTER YFCC-RELATED"/>
    <property type="match status" value="1"/>
</dbReference>
<evidence type="ECO:0000256" key="3">
    <source>
        <dbReference type="ARBA" id="ARBA00022692"/>
    </source>
</evidence>
<dbReference type="AlphaFoldDB" id="X1PFI4"/>
<keyword evidence="3 7" id="KW-0812">Transmembrane</keyword>
<dbReference type="InterPro" id="IPR051679">
    <property type="entry name" value="DASS-Related_Transporters"/>
</dbReference>
<comment type="subcellular location">
    <subcellularLocation>
        <location evidence="1">Membrane</location>
        <topology evidence="1">Multi-pass membrane protein</topology>
    </subcellularLocation>
</comment>
<keyword evidence="5 7" id="KW-1133">Transmembrane helix</keyword>
<feature type="domain" description="RCK C-terminal" evidence="8">
    <location>
        <begin position="147"/>
        <end position="232"/>
    </location>
</feature>
<gene>
    <name evidence="9" type="ORF">S06H3_49763</name>
</gene>
<dbReference type="PANTHER" id="PTHR43652">
    <property type="entry name" value="BASIC AMINO ACID ANTIPORTER YFCC-RELATED"/>
    <property type="match status" value="1"/>
</dbReference>
<evidence type="ECO:0000313" key="9">
    <source>
        <dbReference type="EMBL" id="GAI37795.1"/>
    </source>
</evidence>
<evidence type="ECO:0000256" key="2">
    <source>
        <dbReference type="ARBA" id="ARBA00022448"/>
    </source>
</evidence>
<evidence type="ECO:0000259" key="8">
    <source>
        <dbReference type="PROSITE" id="PS51202"/>
    </source>
</evidence>
<dbReference type="GO" id="GO:0006813">
    <property type="term" value="P:potassium ion transport"/>
    <property type="evidence" value="ECO:0007669"/>
    <property type="project" value="InterPro"/>
</dbReference>
<keyword evidence="6 7" id="KW-0472">Membrane</keyword>
<proteinExistence type="predicted"/>
<dbReference type="GO" id="GO:0005886">
    <property type="term" value="C:plasma membrane"/>
    <property type="evidence" value="ECO:0007669"/>
    <property type="project" value="TreeGrafter"/>
</dbReference>
<dbReference type="SUPFAM" id="SSF116726">
    <property type="entry name" value="TrkA C-terminal domain-like"/>
    <property type="match status" value="1"/>
</dbReference>
<name>X1PFI4_9ZZZZ</name>
<keyword evidence="4" id="KW-0677">Repeat</keyword>
<accession>X1PFI4</accession>
<evidence type="ECO:0000256" key="4">
    <source>
        <dbReference type="ARBA" id="ARBA00022737"/>
    </source>
</evidence>
<dbReference type="Pfam" id="PF03600">
    <property type="entry name" value="CitMHS"/>
    <property type="match status" value="1"/>
</dbReference>
<comment type="caution">
    <text evidence="9">The sequence shown here is derived from an EMBL/GenBank/DDBJ whole genome shotgun (WGS) entry which is preliminary data.</text>
</comment>
<dbReference type="InterPro" id="IPR004680">
    <property type="entry name" value="Cit_transptr-like_dom"/>
</dbReference>
<organism evidence="9">
    <name type="scientific">marine sediment metagenome</name>
    <dbReference type="NCBI Taxonomy" id="412755"/>
    <lineage>
        <taxon>unclassified sequences</taxon>
        <taxon>metagenomes</taxon>
        <taxon>ecological metagenomes</taxon>
    </lineage>
</organism>
<dbReference type="PROSITE" id="PS51202">
    <property type="entry name" value="RCK_C"/>
    <property type="match status" value="1"/>
</dbReference>
<evidence type="ECO:0000256" key="1">
    <source>
        <dbReference type="ARBA" id="ARBA00004141"/>
    </source>
</evidence>
<feature type="non-terminal residue" evidence="9">
    <location>
        <position position="253"/>
    </location>
</feature>
<feature type="transmembrane region" description="Helical" evidence="7">
    <location>
        <begin position="81"/>
        <end position="102"/>
    </location>
</feature>
<sequence>VGFLFIVARALQETGILNQLGDIFLGNSEKNISFRLLRFLFPVSAISAFFNNTPIVAMLIPVIHTWARKNDYAVSKFLIPLSYAAILGGTCTLIGTSTNLVIHGLMIETGIGGMSFFEISKIGIPLMFIGVLIVSIFSHRFLPDRKEPIIELGDNTREFVIELKVQSDYRYLGSTIEEAGLRHLKGLFLFQIERNEKILAPVGHDEKIQLGDRLFFTGLPRTIIELQKTPGLTVLKDTKFSLKNYDSDKLKTF</sequence>
<dbReference type="Gene3D" id="3.30.70.1450">
    <property type="entry name" value="Regulator of K+ conductance, C-terminal domain"/>
    <property type="match status" value="1"/>
</dbReference>
<dbReference type="InterPro" id="IPR006037">
    <property type="entry name" value="RCK_C"/>
</dbReference>
<dbReference type="GO" id="GO:0008324">
    <property type="term" value="F:monoatomic cation transmembrane transporter activity"/>
    <property type="evidence" value="ECO:0007669"/>
    <property type="project" value="InterPro"/>
</dbReference>
<feature type="transmembrane region" description="Helical" evidence="7">
    <location>
        <begin position="39"/>
        <end position="60"/>
    </location>
</feature>
<reference evidence="9" key="1">
    <citation type="journal article" date="2014" name="Front. Microbiol.">
        <title>High frequency of phylogenetically diverse reductive dehalogenase-homologous genes in deep subseafloor sedimentary metagenomes.</title>
        <authorList>
            <person name="Kawai M."/>
            <person name="Futagami T."/>
            <person name="Toyoda A."/>
            <person name="Takaki Y."/>
            <person name="Nishi S."/>
            <person name="Hori S."/>
            <person name="Arai W."/>
            <person name="Tsubouchi T."/>
            <person name="Morono Y."/>
            <person name="Uchiyama I."/>
            <person name="Ito T."/>
            <person name="Fujiyama A."/>
            <person name="Inagaki F."/>
            <person name="Takami H."/>
        </authorList>
    </citation>
    <scope>NUCLEOTIDE SEQUENCE</scope>
    <source>
        <strain evidence="9">Expedition CK06-06</strain>
    </source>
</reference>
<dbReference type="EMBL" id="BARV01031451">
    <property type="protein sequence ID" value="GAI37795.1"/>
    <property type="molecule type" value="Genomic_DNA"/>
</dbReference>
<feature type="non-terminal residue" evidence="9">
    <location>
        <position position="1"/>
    </location>
</feature>
<evidence type="ECO:0000256" key="5">
    <source>
        <dbReference type="ARBA" id="ARBA00022989"/>
    </source>
</evidence>
<evidence type="ECO:0000256" key="7">
    <source>
        <dbReference type="SAM" id="Phobius"/>
    </source>
</evidence>